<dbReference type="EMBL" id="BIFQ01000001">
    <property type="protein sequence ID" value="GCE03318.1"/>
    <property type="molecule type" value="Genomic_DNA"/>
</dbReference>
<dbReference type="PANTHER" id="PTHR46696:SF1">
    <property type="entry name" value="CYTOCHROME P450 YJIB-RELATED"/>
    <property type="match status" value="1"/>
</dbReference>
<dbReference type="PRINTS" id="PR00359">
    <property type="entry name" value="BP450"/>
</dbReference>
<dbReference type="PROSITE" id="PS00086">
    <property type="entry name" value="CYTOCHROME_P450"/>
    <property type="match status" value="1"/>
</dbReference>
<dbReference type="PANTHER" id="PTHR46696">
    <property type="entry name" value="P450, PUTATIVE (EUROFUNG)-RELATED"/>
    <property type="match status" value="1"/>
</dbReference>
<dbReference type="RefSeq" id="WP_126594609.1">
    <property type="nucleotide sequence ID" value="NZ_BIFQ01000001.1"/>
</dbReference>
<dbReference type="OrthoDB" id="9801155at2"/>
<evidence type="ECO:0000313" key="8">
    <source>
        <dbReference type="EMBL" id="GCE03318.1"/>
    </source>
</evidence>
<keyword evidence="2 7" id="KW-0349">Heme</keyword>
<keyword evidence="9" id="KW-1185">Reference proteome</keyword>
<comment type="similarity">
    <text evidence="1 7">Belongs to the cytochrome P450 family.</text>
</comment>
<evidence type="ECO:0000256" key="5">
    <source>
        <dbReference type="ARBA" id="ARBA00023004"/>
    </source>
</evidence>
<gene>
    <name evidence="8" type="primary">yjiB_2</name>
    <name evidence="8" type="ORF">KDAU_06470</name>
</gene>
<name>A0A401Z923_9CHLR</name>
<keyword evidence="5 7" id="KW-0408">Iron</keyword>
<keyword evidence="6 7" id="KW-0503">Monooxygenase</keyword>
<dbReference type="Proteomes" id="UP000287224">
    <property type="component" value="Unassembled WGS sequence"/>
</dbReference>
<dbReference type="CDD" id="cd11032">
    <property type="entry name" value="P450_EryK-like"/>
    <property type="match status" value="1"/>
</dbReference>
<evidence type="ECO:0000256" key="3">
    <source>
        <dbReference type="ARBA" id="ARBA00022723"/>
    </source>
</evidence>
<dbReference type="GO" id="GO:0005506">
    <property type="term" value="F:iron ion binding"/>
    <property type="evidence" value="ECO:0007669"/>
    <property type="project" value="InterPro"/>
</dbReference>
<sequence length="391" mass="44299">MSETPYRPFAHVPLAVFRQMRQNDPVHFDPRMRGWAVFRYDDAQYVLSHPQLFSSEAILPGQPHLPSFLGMDDPRHRKLRNIVSQVFTPRMIEQLTPQITAVVHQLLDQVAPQGHMDVIRDFAYPLPITIIAGLLGVPAEDQDTFRSWSDSLTAANGANDTPEARATNAQSFQDYFLQKLAERRRQPQQDLMSRLIDAEVDGEKLSDEELLEFCRLLLIAGYETTANLLGNAFVCFDQYPEVAEELRQHPEFMPGAVEEILRCFPSVAGDTRVALEDVTLGGKQIQKHQIVSVVATSANYDESQFPDSERFDIHRDPNRHLTFGYGVHFCLGAPLARLEARIGLTIALRRLHNIQRDPGQPIEPVQSPFIIGVRNFPITFTATAREEYTTP</sequence>
<dbReference type="InterPro" id="IPR002397">
    <property type="entry name" value="Cyt_P450_B"/>
</dbReference>
<evidence type="ECO:0000313" key="9">
    <source>
        <dbReference type="Proteomes" id="UP000287224"/>
    </source>
</evidence>
<dbReference type="InterPro" id="IPR001128">
    <property type="entry name" value="Cyt_P450"/>
</dbReference>
<comment type="caution">
    <text evidence="8">The sequence shown here is derived from an EMBL/GenBank/DDBJ whole genome shotgun (WGS) entry which is preliminary data.</text>
</comment>
<evidence type="ECO:0000256" key="6">
    <source>
        <dbReference type="ARBA" id="ARBA00023033"/>
    </source>
</evidence>
<dbReference type="GO" id="GO:0016705">
    <property type="term" value="F:oxidoreductase activity, acting on paired donors, with incorporation or reduction of molecular oxygen"/>
    <property type="evidence" value="ECO:0007669"/>
    <property type="project" value="InterPro"/>
</dbReference>
<evidence type="ECO:0000256" key="1">
    <source>
        <dbReference type="ARBA" id="ARBA00010617"/>
    </source>
</evidence>
<dbReference type="GO" id="GO:0020037">
    <property type="term" value="F:heme binding"/>
    <property type="evidence" value="ECO:0007669"/>
    <property type="project" value="InterPro"/>
</dbReference>
<dbReference type="InterPro" id="IPR017972">
    <property type="entry name" value="Cyt_P450_CS"/>
</dbReference>
<dbReference type="AlphaFoldDB" id="A0A401Z923"/>
<reference evidence="9" key="1">
    <citation type="submission" date="2018-12" db="EMBL/GenBank/DDBJ databases">
        <title>Tengunoibacter tsumagoiensis gen. nov., sp. nov., Dictyobacter kobayashii sp. nov., D. alpinus sp. nov., and D. joshuensis sp. nov. and description of Dictyobacteraceae fam. nov. within the order Ktedonobacterales isolated from Tengu-no-mugimeshi.</title>
        <authorList>
            <person name="Wang C.M."/>
            <person name="Zheng Y."/>
            <person name="Sakai Y."/>
            <person name="Toyoda A."/>
            <person name="Minakuchi Y."/>
            <person name="Abe K."/>
            <person name="Yokota A."/>
            <person name="Yabe S."/>
        </authorList>
    </citation>
    <scope>NUCLEOTIDE SEQUENCE [LARGE SCALE GENOMIC DNA]</scope>
    <source>
        <strain evidence="9">S-27</strain>
    </source>
</reference>
<dbReference type="PRINTS" id="PR00385">
    <property type="entry name" value="P450"/>
</dbReference>
<keyword evidence="4 7" id="KW-0560">Oxidoreductase</keyword>
<dbReference type="GO" id="GO:0004497">
    <property type="term" value="F:monooxygenase activity"/>
    <property type="evidence" value="ECO:0007669"/>
    <property type="project" value="UniProtKB-KW"/>
</dbReference>
<dbReference type="FunFam" id="1.10.630.10:FF:000018">
    <property type="entry name" value="Cytochrome P450 monooxygenase"/>
    <property type="match status" value="1"/>
</dbReference>
<accession>A0A401Z923</accession>
<dbReference type="Pfam" id="PF00067">
    <property type="entry name" value="p450"/>
    <property type="match status" value="1"/>
</dbReference>
<evidence type="ECO:0000256" key="4">
    <source>
        <dbReference type="ARBA" id="ARBA00023002"/>
    </source>
</evidence>
<protein>
    <submittedName>
        <fullName evidence="8">Putative cytochrome P450 YjiB</fullName>
    </submittedName>
</protein>
<dbReference type="SUPFAM" id="SSF48264">
    <property type="entry name" value="Cytochrome P450"/>
    <property type="match status" value="1"/>
</dbReference>
<evidence type="ECO:0000256" key="7">
    <source>
        <dbReference type="RuleBase" id="RU000461"/>
    </source>
</evidence>
<keyword evidence="3 7" id="KW-0479">Metal-binding</keyword>
<dbReference type="Gene3D" id="1.10.630.10">
    <property type="entry name" value="Cytochrome P450"/>
    <property type="match status" value="1"/>
</dbReference>
<organism evidence="8 9">
    <name type="scientific">Dictyobacter aurantiacus</name>
    <dbReference type="NCBI Taxonomy" id="1936993"/>
    <lineage>
        <taxon>Bacteria</taxon>
        <taxon>Bacillati</taxon>
        <taxon>Chloroflexota</taxon>
        <taxon>Ktedonobacteria</taxon>
        <taxon>Ktedonobacterales</taxon>
        <taxon>Dictyobacteraceae</taxon>
        <taxon>Dictyobacter</taxon>
    </lineage>
</organism>
<evidence type="ECO:0000256" key="2">
    <source>
        <dbReference type="ARBA" id="ARBA00022617"/>
    </source>
</evidence>
<dbReference type="InterPro" id="IPR036396">
    <property type="entry name" value="Cyt_P450_sf"/>
</dbReference>
<proteinExistence type="inferred from homology"/>